<keyword evidence="4" id="KW-1185">Reference proteome</keyword>
<name>A0A8J4WJ54_9TREM</name>
<sequence>MRVSYAVFGLLLFITYSLQGRCRGPFRRWRRNILGKHNEFRTMALMGNISDQPAASDMPMLDWNTKLSRAARRWSKKCEMTNDLTIADGENLAYAMEKNADVVTGWFMGHKDFKFGPIAEKSDKLVLQYTQIVWANTTKLGCYLRRCKKFTVGDKIIDNACFTVCRYSPK</sequence>
<evidence type="ECO:0000313" key="3">
    <source>
        <dbReference type="EMBL" id="KAF5402114.1"/>
    </source>
</evidence>
<evidence type="ECO:0000259" key="2">
    <source>
        <dbReference type="SMART" id="SM00198"/>
    </source>
</evidence>
<feature type="chain" id="PRO_5035284545" description="SCP domain-containing protein" evidence="1">
    <location>
        <begin position="20"/>
        <end position="170"/>
    </location>
</feature>
<gene>
    <name evidence="3" type="ORF">PHET_04426</name>
</gene>
<dbReference type="InterPro" id="IPR014044">
    <property type="entry name" value="CAP_dom"/>
</dbReference>
<keyword evidence="1" id="KW-0732">Signal</keyword>
<dbReference type="OrthoDB" id="674273at2759"/>
<dbReference type="Pfam" id="PF00188">
    <property type="entry name" value="CAP"/>
    <property type="match status" value="1"/>
</dbReference>
<dbReference type="AlphaFoldDB" id="A0A8J4WJ54"/>
<comment type="caution">
    <text evidence="3">The sequence shown here is derived from an EMBL/GenBank/DDBJ whole genome shotgun (WGS) entry which is preliminary data.</text>
</comment>
<dbReference type="PANTHER" id="PTHR10334">
    <property type="entry name" value="CYSTEINE-RICH SECRETORY PROTEIN-RELATED"/>
    <property type="match status" value="1"/>
</dbReference>
<evidence type="ECO:0000256" key="1">
    <source>
        <dbReference type="SAM" id="SignalP"/>
    </source>
</evidence>
<dbReference type="PRINTS" id="PR00837">
    <property type="entry name" value="V5TPXLIKE"/>
</dbReference>
<dbReference type="Gene3D" id="3.40.33.10">
    <property type="entry name" value="CAP"/>
    <property type="match status" value="1"/>
</dbReference>
<dbReference type="EMBL" id="LUCH01002020">
    <property type="protein sequence ID" value="KAF5402114.1"/>
    <property type="molecule type" value="Genomic_DNA"/>
</dbReference>
<accession>A0A8J4WJ54</accession>
<dbReference type="SUPFAM" id="SSF55797">
    <property type="entry name" value="PR-1-like"/>
    <property type="match status" value="1"/>
</dbReference>
<dbReference type="CDD" id="cd05380">
    <property type="entry name" value="CAP_euk"/>
    <property type="match status" value="1"/>
</dbReference>
<organism evidence="3 4">
    <name type="scientific">Paragonimus heterotremus</name>
    <dbReference type="NCBI Taxonomy" id="100268"/>
    <lineage>
        <taxon>Eukaryota</taxon>
        <taxon>Metazoa</taxon>
        <taxon>Spiralia</taxon>
        <taxon>Lophotrochozoa</taxon>
        <taxon>Platyhelminthes</taxon>
        <taxon>Trematoda</taxon>
        <taxon>Digenea</taxon>
        <taxon>Plagiorchiida</taxon>
        <taxon>Troglotremata</taxon>
        <taxon>Troglotrematidae</taxon>
        <taxon>Paragonimus</taxon>
    </lineage>
</organism>
<protein>
    <recommendedName>
        <fullName evidence="2">SCP domain-containing protein</fullName>
    </recommendedName>
</protein>
<reference evidence="3" key="1">
    <citation type="submission" date="2019-05" db="EMBL/GenBank/DDBJ databases">
        <title>Annotation for the trematode Paragonimus heterotremus.</title>
        <authorList>
            <person name="Choi Y.-J."/>
        </authorList>
    </citation>
    <scope>NUCLEOTIDE SEQUENCE</scope>
    <source>
        <strain evidence="3">LC</strain>
    </source>
</reference>
<dbReference type="Proteomes" id="UP000748531">
    <property type="component" value="Unassembled WGS sequence"/>
</dbReference>
<dbReference type="SMART" id="SM00198">
    <property type="entry name" value="SCP"/>
    <property type="match status" value="1"/>
</dbReference>
<feature type="signal peptide" evidence="1">
    <location>
        <begin position="1"/>
        <end position="19"/>
    </location>
</feature>
<dbReference type="InterPro" id="IPR035940">
    <property type="entry name" value="CAP_sf"/>
</dbReference>
<evidence type="ECO:0000313" key="4">
    <source>
        <dbReference type="Proteomes" id="UP000748531"/>
    </source>
</evidence>
<dbReference type="InterPro" id="IPR001283">
    <property type="entry name" value="CRISP-related"/>
</dbReference>
<proteinExistence type="predicted"/>
<feature type="domain" description="SCP" evidence="2">
    <location>
        <begin position="28"/>
        <end position="170"/>
    </location>
</feature>